<evidence type="ECO:0000256" key="1">
    <source>
        <dbReference type="ARBA" id="ARBA00004651"/>
    </source>
</evidence>
<organism evidence="9 10">
    <name type="scientific">Paracoccus sphaerophysae</name>
    <dbReference type="NCBI Taxonomy" id="690417"/>
    <lineage>
        <taxon>Bacteria</taxon>
        <taxon>Pseudomonadati</taxon>
        <taxon>Pseudomonadota</taxon>
        <taxon>Alphaproteobacteria</taxon>
        <taxon>Rhodobacterales</taxon>
        <taxon>Paracoccaceae</taxon>
        <taxon>Paracoccus</taxon>
    </lineage>
</organism>
<keyword evidence="3" id="KW-1003">Cell membrane</keyword>
<feature type="domain" description="Tripartite ATP-independent periplasmic transporters DctQ component" evidence="8">
    <location>
        <begin position="38"/>
        <end position="168"/>
    </location>
</feature>
<reference evidence="9 10" key="2">
    <citation type="submission" date="2014-10" db="EMBL/GenBank/DDBJ databases">
        <title>Paracoccus sanguinis sp. nov., isolated from clinical specimens of New York State patients.</title>
        <authorList>
            <person name="Mingle L.A."/>
            <person name="Cole J.A."/>
            <person name="Lapierre P."/>
            <person name="Musser K.A."/>
        </authorList>
    </citation>
    <scope>NUCLEOTIDE SEQUENCE [LARGE SCALE GENOMIC DNA]</scope>
    <source>
        <strain evidence="9 10">HAMBI 3106</strain>
    </source>
</reference>
<comment type="caution">
    <text evidence="9">The sequence shown here is derived from an EMBL/GenBank/DDBJ whole genome shotgun (WGS) entry which is preliminary data.</text>
</comment>
<dbReference type="AlphaFoldDB" id="A0A099FH39"/>
<feature type="transmembrane region" description="Helical" evidence="7">
    <location>
        <begin position="101"/>
        <end position="122"/>
    </location>
</feature>
<dbReference type="GO" id="GO:0005886">
    <property type="term" value="C:plasma membrane"/>
    <property type="evidence" value="ECO:0007669"/>
    <property type="project" value="UniProtKB-SubCell"/>
</dbReference>
<keyword evidence="4 7" id="KW-0812">Transmembrane</keyword>
<protein>
    <recommendedName>
        <fullName evidence="7">TRAP transporter small permease protein</fullName>
    </recommendedName>
</protein>
<evidence type="ECO:0000313" key="9">
    <source>
        <dbReference type="EMBL" id="KGJ09402.1"/>
    </source>
</evidence>
<reference evidence="9 10" key="1">
    <citation type="submission" date="2014-09" db="EMBL/GenBank/DDBJ databases">
        <authorList>
            <person name="McGinnis J.M."/>
            <person name="Wolfgang W.J."/>
        </authorList>
    </citation>
    <scope>NUCLEOTIDE SEQUENCE [LARGE SCALE GENOMIC DNA]</scope>
    <source>
        <strain evidence="9 10">HAMBI 3106</strain>
    </source>
</reference>
<dbReference type="STRING" id="690417.IC63_01120"/>
<accession>A0A099FH39</accession>
<dbReference type="GO" id="GO:0022857">
    <property type="term" value="F:transmembrane transporter activity"/>
    <property type="evidence" value="ECO:0007669"/>
    <property type="project" value="UniProtKB-UniRule"/>
</dbReference>
<keyword evidence="6 7" id="KW-0472">Membrane</keyword>
<sequence>MAEPEPLTEHAHPVVVPHWLVALCRWFATLGGLVLVAMMLMTVASIARRSLLGAPIPGDFELVEIGSAIVVSCFLPWCQITGGNVLVDFFTMKAGPRTNHALEALGDLVFLAIGILLTWRMFHGASEFREYGEQSMVLRIPVWWGFTVILPAMALLIVTTFFTMIGHWRAAQAGEVRA</sequence>
<evidence type="ECO:0000256" key="5">
    <source>
        <dbReference type="ARBA" id="ARBA00022989"/>
    </source>
</evidence>
<comment type="subcellular location">
    <subcellularLocation>
        <location evidence="7">Cell inner membrane</location>
        <topology evidence="7">Multi-pass membrane protein</topology>
    </subcellularLocation>
    <subcellularLocation>
        <location evidence="1">Cell membrane</location>
        <topology evidence="1">Multi-pass membrane protein</topology>
    </subcellularLocation>
</comment>
<evidence type="ECO:0000256" key="3">
    <source>
        <dbReference type="ARBA" id="ARBA00022475"/>
    </source>
</evidence>
<keyword evidence="5 7" id="KW-1133">Transmembrane helix</keyword>
<feature type="transmembrane region" description="Helical" evidence="7">
    <location>
        <begin position="26"/>
        <end position="47"/>
    </location>
</feature>
<evidence type="ECO:0000256" key="6">
    <source>
        <dbReference type="ARBA" id="ARBA00023136"/>
    </source>
</evidence>
<evidence type="ECO:0000256" key="7">
    <source>
        <dbReference type="RuleBase" id="RU369079"/>
    </source>
</evidence>
<gene>
    <name evidence="9" type="ORF">IC63_01120</name>
</gene>
<evidence type="ECO:0000313" key="10">
    <source>
        <dbReference type="Proteomes" id="UP000029917"/>
    </source>
</evidence>
<evidence type="ECO:0000256" key="4">
    <source>
        <dbReference type="ARBA" id="ARBA00022692"/>
    </source>
</evidence>
<comment type="similarity">
    <text evidence="7">Belongs to the TRAP transporter small permease family.</text>
</comment>
<dbReference type="OrthoDB" id="6183232at2"/>
<keyword evidence="7" id="KW-0997">Cell inner membrane</keyword>
<comment type="caution">
    <text evidence="7">Lacks conserved residue(s) required for the propagation of feature annotation.</text>
</comment>
<dbReference type="Pfam" id="PF04290">
    <property type="entry name" value="DctQ"/>
    <property type="match status" value="1"/>
</dbReference>
<comment type="function">
    <text evidence="7">Part of the tripartite ATP-independent periplasmic (TRAP) transport system.</text>
</comment>
<dbReference type="RefSeq" id="WP_036716181.1">
    <property type="nucleotide sequence ID" value="NZ_JRKS01000002.1"/>
</dbReference>
<evidence type="ECO:0000259" key="8">
    <source>
        <dbReference type="Pfam" id="PF04290"/>
    </source>
</evidence>
<feature type="transmembrane region" description="Helical" evidence="7">
    <location>
        <begin position="142"/>
        <end position="162"/>
    </location>
</feature>
<keyword evidence="10" id="KW-1185">Reference proteome</keyword>
<dbReference type="EMBL" id="JRKS01000002">
    <property type="protein sequence ID" value="KGJ09402.1"/>
    <property type="molecule type" value="Genomic_DNA"/>
</dbReference>
<evidence type="ECO:0000256" key="2">
    <source>
        <dbReference type="ARBA" id="ARBA00022448"/>
    </source>
</evidence>
<proteinExistence type="inferred from homology"/>
<comment type="subunit">
    <text evidence="7">The complex comprises the extracytoplasmic solute receptor protein and the two transmembrane proteins.</text>
</comment>
<name>A0A099FH39_9RHOB</name>
<dbReference type="InterPro" id="IPR055348">
    <property type="entry name" value="DctQ"/>
</dbReference>
<keyword evidence="2 7" id="KW-0813">Transport</keyword>
<dbReference type="Proteomes" id="UP000029917">
    <property type="component" value="Unassembled WGS sequence"/>
</dbReference>